<evidence type="ECO:0000313" key="5">
    <source>
        <dbReference type="Proteomes" id="UP001148299"/>
    </source>
</evidence>
<proteinExistence type="predicted"/>
<sequence length="513" mass="56390">MSLLGLVSEVVGMLDLLHMGFPNNEHSVLSNFLNEGKRFILKHCQITDKAPLQIWGAGLVFSPLTAIIRMEFKPDLPKLQTLEGHSAPIWSVAFSPDSRLLASGSWDNTLRLWDTVTGALQQTFEGHSHFVRSAACSPDGRLLASGSYDGTICTWDTATGALQKTLRVGNLWVWSVTFSPDGQLLACGYEDDVVRLWDSATGLLAPMIPQYGCGTRQQTLDGHLSSVTSVAFSPDDRLLASGSYDQTVRLWDPATGALQQHLKGHLYSAQSVAFSPDSRYLVSGSDDETVRIWDISTGALQQTLEGHVGSVKSAVFSPNSRLLASGAWDRRVCLWDTATGKLQQTWDFEVIVTVFEFSHDGSNLHTSLGSIDTQSACAISTYGSPGENLEISEDRQWIKLNGEEVLWLPPESRPGCFGIKGSKLALGQESGQVSFIDFCTEQTSEDSYFRLFQSSRFLYRKGKILSQKDIEKREILYNIVPSSFGSLDNNGVAGPNVQPERPTALVQRPTRML</sequence>
<dbReference type="InterPro" id="IPR050349">
    <property type="entry name" value="WD_LIS1/nudF_dynein_reg"/>
</dbReference>
<dbReference type="InterPro" id="IPR015943">
    <property type="entry name" value="WD40/YVTN_repeat-like_dom_sf"/>
</dbReference>
<dbReference type="Gene3D" id="2.130.10.10">
    <property type="entry name" value="YVTN repeat-like/Quinoprotein amine dehydrogenase"/>
    <property type="match status" value="3"/>
</dbReference>
<feature type="repeat" description="WD" evidence="3">
    <location>
        <begin position="173"/>
        <end position="198"/>
    </location>
</feature>
<keyword evidence="2" id="KW-0677">Repeat</keyword>
<keyword evidence="5" id="KW-1185">Reference proteome</keyword>
<dbReference type="AlphaFoldDB" id="A0A9W9RVG5"/>
<reference evidence="4" key="2">
    <citation type="journal article" date="2023" name="IMA Fungus">
        <title>Comparative genomic study of the Penicillium genus elucidates a diverse pangenome and 15 lateral gene transfer events.</title>
        <authorList>
            <person name="Petersen C."/>
            <person name="Sorensen T."/>
            <person name="Nielsen M.R."/>
            <person name="Sondergaard T.E."/>
            <person name="Sorensen J.L."/>
            <person name="Fitzpatrick D.A."/>
            <person name="Frisvad J.C."/>
            <person name="Nielsen K.L."/>
        </authorList>
    </citation>
    <scope>NUCLEOTIDE SEQUENCE</scope>
    <source>
        <strain evidence="4">IBT 35675</strain>
    </source>
</reference>
<accession>A0A9W9RVG5</accession>
<dbReference type="PANTHER" id="PTHR44129">
    <property type="entry name" value="WD REPEAT-CONTAINING PROTEIN POP1"/>
    <property type="match status" value="1"/>
</dbReference>
<name>A0A9W9RVG5_PENBR</name>
<feature type="repeat" description="WD" evidence="3">
    <location>
        <begin position="82"/>
        <end position="123"/>
    </location>
</feature>
<dbReference type="CDD" id="cd00200">
    <property type="entry name" value="WD40"/>
    <property type="match status" value="1"/>
</dbReference>
<dbReference type="SMART" id="SM00320">
    <property type="entry name" value="WD40"/>
    <property type="match status" value="6"/>
</dbReference>
<dbReference type="PROSITE" id="PS50294">
    <property type="entry name" value="WD_REPEATS_REGION"/>
    <property type="match status" value="6"/>
</dbReference>
<dbReference type="InterPro" id="IPR020472">
    <property type="entry name" value="WD40_PAC1"/>
</dbReference>
<evidence type="ECO:0008006" key="6">
    <source>
        <dbReference type="Google" id="ProtNLM"/>
    </source>
</evidence>
<evidence type="ECO:0000256" key="1">
    <source>
        <dbReference type="ARBA" id="ARBA00022574"/>
    </source>
</evidence>
<dbReference type="Proteomes" id="UP001148299">
    <property type="component" value="Unassembled WGS sequence"/>
</dbReference>
<dbReference type="InterPro" id="IPR036322">
    <property type="entry name" value="WD40_repeat_dom_sf"/>
</dbReference>
<feature type="repeat" description="WD" evidence="3">
    <location>
        <begin position="262"/>
        <end position="303"/>
    </location>
</feature>
<protein>
    <recommendedName>
        <fullName evidence="6">Vegetative incompatibility protein HET-E-1</fullName>
    </recommendedName>
</protein>
<dbReference type="InterPro" id="IPR019775">
    <property type="entry name" value="WD40_repeat_CS"/>
</dbReference>
<reference evidence="4" key="1">
    <citation type="submission" date="2022-12" db="EMBL/GenBank/DDBJ databases">
        <authorList>
            <person name="Petersen C."/>
        </authorList>
    </citation>
    <scope>NUCLEOTIDE SEQUENCE</scope>
    <source>
        <strain evidence="4">IBT 35675</strain>
    </source>
</reference>
<dbReference type="PROSITE" id="PS00678">
    <property type="entry name" value="WD_REPEATS_1"/>
    <property type="match status" value="3"/>
</dbReference>
<gene>
    <name evidence="4" type="ORF">N7541_001133</name>
</gene>
<comment type="caution">
    <text evidence="4">The sequence shown here is derived from an EMBL/GenBank/DDBJ whole genome shotgun (WGS) entry which is preliminary data.</text>
</comment>
<evidence type="ECO:0000313" key="4">
    <source>
        <dbReference type="EMBL" id="KAJ5367192.1"/>
    </source>
</evidence>
<evidence type="ECO:0000256" key="2">
    <source>
        <dbReference type="ARBA" id="ARBA00022737"/>
    </source>
</evidence>
<dbReference type="SUPFAM" id="SSF50978">
    <property type="entry name" value="WD40 repeat-like"/>
    <property type="match status" value="1"/>
</dbReference>
<dbReference type="InterPro" id="IPR001680">
    <property type="entry name" value="WD40_rpt"/>
</dbReference>
<dbReference type="Pfam" id="PF00400">
    <property type="entry name" value="WD40"/>
    <property type="match status" value="6"/>
</dbReference>
<dbReference type="PROSITE" id="PS50082">
    <property type="entry name" value="WD_REPEATS_2"/>
    <property type="match status" value="6"/>
</dbReference>
<evidence type="ECO:0000256" key="3">
    <source>
        <dbReference type="PROSITE-ProRule" id="PRU00221"/>
    </source>
</evidence>
<organism evidence="4 5">
    <name type="scientific">Penicillium brevicompactum</name>
    <dbReference type="NCBI Taxonomy" id="5074"/>
    <lineage>
        <taxon>Eukaryota</taxon>
        <taxon>Fungi</taxon>
        <taxon>Dikarya</taxon>
        <taxon>Ascomycota</taxon>
        <taxon>Pezizomycotina</taxon>
        <taxon>Eurotiomycetes</taxon>
        <taxon>Eurotiomycetidae</taxon>
        <taxon>Eurotiales</taxon>
        <taxon>Aspergillaceae</taxon>
        <taxon>Penicillium</taxon>
    </lineage>
</organism>
<dbReference type="EMBL" id="JAPZBR010000001">
    <property type="protein sequence ID" value="KAJ5367192.1"/>
    <property type="molecule type" value="Genomic_DNA"/>
</dbReference>
<dbReference type="PRINTS" id="PR00320">
    <property type="entry name" value="GPROTEINBRPT"/>
</dbReference>
<keyword evidence="1 3" id="KW-0853">WD repeat</keyword>
<feature type="repeat" description="WD" evidence="3">
    <location>
        <begin position="304"/>
        <end position="345"/>
    </location>
</feature>
<feature type="repeat" description="WD" evidence="3">
    <location>
        <begin position="124"/>
        <end position="165"/>
    </location>
</feature>
<feature type="repeat" description="WD" evidence="3">
    <location>
        <begin position="220"/>
        <end position="261"/>
    </location>
</feature>